<evidence type="ECO:0000256" key="4">
    <source>
        <dbReference type="ARBA" id="ARBA00023163"/>
    </source>
</evidence>
<dbReference type="SUPFAM" id="SSF53850">
    <property type="entry name" value="Periplasmic binding protein-like II"/>
    <property type="match status" value="1"/>
</dbReference>
<keyword evidence="2" id="KW-0805">Transcription regulation</keyword>
<evidence type="ECO:0000256" key="1">
    <source>
        <dbReference type="ARBA" id="ARBA00009437"/>
    </source>
</evidence>
<dbReference type="GO" id="GO:0032993">
    <property type="term" value="C:protein-DNA complex"/>
    <property type="evidence" value="ECO:0007669"/>
    <property type="project" value="TreeGrafter"/>
</dbReference>
<evidence type="ECO:0000259" key="5">
    <source>
        <dbReference type="PROSITE" id="PS50931"/>
    </source>
</evidence>
<evidence type="ECO:0000313" key="6">
    <source>
        <dbReference type="EMBL" id="HIR01621.1"/>
    </source>
</evidence>
<protein>
    <submittedName>
        <fullName evidence="6">LysR family transcriptional regulator</fullName>
    </submittedName>
</protein>
<feature type="domain" description="HTH lysR-type" evidence="5">
    <location>
        <begin position="1"/>
        <end position="58"/>
    </location>
</feature>
<reference evidence="6" key="2">
    <citation type="journal article" date="2021" name="PeerJ">
        <title>Extensive microbial diversity within the chicken gut microbiome revealed by metagenomics and culture.</title>
        <authorList>
            <person name="Gilroy R."/>
            <person name="Ravi A."/>
            <person name="Getino M."/>
            <person name="Pursley I."/>
            <person name="Horton D.L."/>
            <person name="Alikhan N.F."/>
            <person name="Baker D."/>
            <person name="Gharbi K."/>
            <person name="Hall N."/>
            <person name="Watson M."/>
            <person name="Adriaenssens E.M."/>
            <person name="Foster-Nyarko E."/>
            <person name="Jarju S."/>
            <person name="Secka A."/>
            <person name="Antonio M."/>
            <person name="Oren A."/>
            <person name="Chaudhuri R.R."/>
            <person name="La Ragione R."/>
            <person name="Hildebrand F."/>
            <person name="Pallen M.J."/>
        </authorList>
    </citation>
    <scope>NUCLEOTIDE SEQUENCE</scope>
    <source>
        <strain evidence="6">ChiGjej1B1-2707</strain>
    </source>
</reference>
<dbReference type="InterPro" id="IPR005119">
    <property type="entry name" value="LysR_subst-bd"/>
</dbReference>
<dbReference type="PRINTS" id="PR00039">
    <property type="entry name" value="HTHLYSR"/>
</dbReference>
<keyword evidence="4" id="KW-0804">Transcription</keyword>
<evidence type="ECO:0000256" key="2">
    <source>
        <dbReference type="ARBA" id="ARBA00023015"/>
    </source>
</evidence>
<dbReference type="SUPFAM" id="SSF46785">
    <property type="entry name" value="Winged helix' DNA-binding domain"/>
    <property type="match status" value="1"/>
</dbReference>
<dbReference type="Proteomes" id="UP000824261">
    <property type="component" value="Unassembled WGS sequence"/>
</dbReference>
<name>A0A9D1D3R3_9ACTN</name>
<dbReference type="InterPro" id="IPR036390">
    <property type="entry name" value="WH_DNA-bd_sf"/>
</dbReference>
<organism evidence="6 7">
    <name type="scientific">Candidatus Aveggerthella stercoripullorum</name>
    <dbReference type="NCBI Taxonomy" id="2840688"/>
    <lineage>
        <taxon>Bacteria</taxon>
        <taxon>Bacillati</taxon>
        <taxon>Actinomycetota</taxon>
        <taxon>Coriobacteriia</taxon>
        <taxon>Eggerthellales</taxon>
        <taxon>Eggerthellaceae</taxon>
        <taxon>Eggerthellaceae incertae sedis</taxon>
        <taxon>Candidatus Aveggerthella</taxon>
    </lineage>
</organism>
<dbReference type="FunFam" id="1.10.10.10:FF:000001">
    <property type="entry name" value="LysR family transcriptional regulator"/>
    <property type="match status" value="1"/>
</dbReference>
<sequence>MNIEQLRQLSTVAELGTVSAAAESLRISQPALSRSLARLESELGCKLLDRNGRHVALNHAGKTALEYARSILHEERLMRIALDDLANRARSLTVGTVAPAPLWRLTALSVERFPDRLLSSRTMRQQDIERELFDRTLDLGISRKPLLYPAVRCCHLMDEDLAVSVPNGHELAARESLTFADVDGEDFLLFGNIGFWRTLVDEKMPHSDFLVQEDRVVFEQLSLTSPLLGFVTNAAYLAGEMPGRTVVPLEDSEAHVRFYLLAHQEASAHATELFDWVAAQNRPDPTS</sequence>
<dbReference type="GO" id="GO:0003677">
    <property type="term" value="F:DNA binding"/>
    <property type="evidence" value="ECO:0007669"/>
    <property type="project" value="UniProtKB-KW"/>
</dbReference>
<gene>
    <name evidence="6" type="ORF">IAA69_05085</name>
</gene>
<dbReference type="InterPro" id="IPR000847">
    <property type="entry name" value="LysR_HTH_N"/>
</dbReference>
<proteinExistence type="inferred from homology"/>
<dbReference type="PANTHER" id="PTHR30346">
    <property type="entry name" value="TRANSCRIPTIONAL DUAL REGULATOR HCAR-RELATED"/>
    <property type="match status" value="1"/>
</dbReference>
<evidence type="ECO:0000313" key="7">
    <source>
        <dbReference type="Proteomes" id="UP000824261"/>
    </source>
</evidence>
<dbReference type="EMBL" id="DVGB01000060">
    <property type="protein sequence ID" value="HIR01621.1"/>
    <property type="molecule type" value="Genomic_DNA"/>
</dbReference>
<reference evidence="6" key="1">
    <citation type="submission" date="2020-10" db="EMBL/GenBank/DDBJ databases">
        <authorList>
            <person name="Gilroy R."/>
        </authorList>
    </citation>
    <scope>NUCLEOTIDE SEQUENCE</scope>
    <source>
        <strain evidence="6">ChiGjej1B1-2707</strain>
    </source>
</reference>
<keyword evidence="3" id="KW-0238">DNA-binding</keyword>
<accession>A0A9D1D3R3</accession>
<dbReference type="Pfam" id="PF00126">
    <property type="entry name" value="HTH_1"/>
    <property type="match status" value="1"/>
</dbReference>
<comment type="caution">
    <text evidence="6">The sequence shown here is derived from an EMBL/GenBank/DDBJ whole genome shotgun (WGS) entry which is preliminary data.</text>
</comment>
<dbReference type="Gene3D" id="3.40.190.290">
    <property type="match status" value="1"/>
</dbReference>
<evidence type="ECO:0000256" key="3">
    <source>
        <dbReference type="ARBA" id="ARBA00023125"/>
    </source>
</evidence>
<dbReference type="PANTHER" id="PTHR30346:SF0">
    <property type="entry name" value="HCA OPERON TRANSCRIPTIONAL ACTIVATOR HCAR"/>
    <property type="match status" value="1"/>
</dbReference>
<dbReference type="Gene3D" id="1.10.10.10">
    <property type="entry name" value="Winged helix-like DNA-binding domain superfamily/Winged helix DNA-binding domain"/>
    <property type="match status" value="1"/>
</dbReference>
<dbReference type="InterPro" id="IPR036388">
    <property type="entry name" value="WH-like_DNA-bd_sf"/>
</dbReference>
<comment type="similarity">
    <text evidence="1">Belongs to the LysR transcriptional regulatory family.</text>
</comment>
<dbReference type="CDD" id="cd05466">
    <property type="entry name" value="PBP2_LTTR_substrate"/>
    <property type="match status" value="1"/>
</dbReference>
<dbReference type="PROSITE" id="PS50931">
    <property type="entry name" value="HTH_LYSR"/>
    <property type="match status" value="1"/>
</dbReference>
<dbReference type="Pfam" id="PF03466">
    <property type="entry name" value="LysR_substrate"/>
    <property type="match status" value="1"/>
</dbReference>
<dbReference type="GO" id="GO:0003700">
    <property type="term" value="F:DNA-binding transcription factor activity"/>
    <property type="evidence" value="ECO:0007669"/>
    <property type="project" value="InterPro"/>
</dbReference>
<dbReference type="AlphaFoldDB" id="A0A9D1D3R3"/>